<dbReference type="InterPro" id="IPR001079">
    <property type="entry name" value="Galectin_CRD"/>
</dbReference>
<dbReference type="PANTHER" id="PTHR11346">
    <property type="entry name" value="GALECTIN"/>
    <property type="match status" value="1"/>
</dbReference>
<dbReference type="GO" id="GO:0030246">
    <property type="term" value="F:carbohydrate binding"/>
    <property type="evidence" value="ECO:0007669"/>
    <property type="project" value="UniProtKB-UniRule"/>
</dbReference>
<keyword evidence="1 2" id="KW-0430">Lectin</keyword>
<dbReference type="KEGG" id="tmu:101344619"/>
<dbReference type="AlphaFoldDB" id="A0A2Y9DGA4"/>
<dbReference type="InterPro" id="IPR013320">
    <property type="entry name" value="ConA-like_dom_sf"/>
</dbReference>
<dbReference type="Pfam" id="PF00337">
    <property type="entry name" value="Gal-bind_lectin"/>
    <property type="match status" value="1"/>
</dbReference>
<evidence type="ECO:0000313" key="5">
    <source>
        <dbReference type="RefSeq" id="XP_004374090.1"/>
    </source>
</evidence>
<dbReference type="Gene3D" id="2.60.120.200">
    <property type="match status" value="1"/>
</dbReference>
<dbReference type="InterPro" id="IPR044156">
    <property type="entry name" value="Galectin-like"/>
</dbReference>
<dbReference type="FunCoup" id="A0A2Y9DGA4">
    <property type="interactions" value="13"/>
</dbReference>
<dbReference type="RefSeq" id="XP_004374090.1">
    <property type="nucleotide sequence ID" value="XM_004374033.3"/>
</dbReference>
<dbReference type="SMART" id="SM00908">
    <property type="entry name" value="Gal-bind_lectin"/>
    <property type="match status" value="1"/>
</dbReference>
<sequence length="121" mass="13690">MGMKSGATLKIKGKITNDADGFEINLGQRAEKLNLHFNPRFKESTIVCNSFDGCWGQEQRSNHLCFRPGSDVKFIMTFEKDQFKVTLPDGHVLTFPNRLGHCHLSYLSVKGGFQISSFKFD</sequence>
<keyword evidence="4" id="KW-1185">Reference proteome</keyword>
<protein>
    <recommendedName>
        <fullName evidence="2">Galectin</fullName>
    </recommendedName>
</protein>
<dbReference type="PANTHER" id="PTHR11346:SF104">
    <property type="entry name" value="GALECTIN-2"/>
    <property type="match status" value="1"/>
</dbReference>
<dbReference type="FunFam" id="2.60.120.200:FF:000021">
    <property type="entry name" value="Galectin"/>
    <property type="match status" value="1"/>
</dbReference>
<name>A0A2Y9DGA4_TRIMA</name>
<evidence type="ECO:0000259" key="3">
    <source>
        <dbReference type="PROSITE" id="PS51304"/>
    </source>
</evidence>
<organism evidence="4 5">
    <name type="scientific">Trichechus manatus latirostris</name>
    <name type="common">Florida manatee</name>
    <dbReference type="NCBI Taxonomy" id="127582"/>
    <lineage>
        <taxon>Eukaryota</taxon>
        <taxon>Metazoa</taxon>
        <taxon>Chordata</taxon>
        <taxon>Craniata</taxon>
        <taxon>Vertebrata</taxon>
        <taxon>Euteleostomi</taxon>
        <taxon>Mammalia</taxon>
        <taxon>Eutheria</taxon>
        <taxon>Afrotheria</taxon>
        <taxon>Sirenia</taxon>
        <taxon>Trichechidae</taxon>
        <taxon>Trichechus</taxon>
    </lineage>
</organism>
<dbReference type="CDD" id="cd00070">
    <property type="entry name" value="GLECT"/>
    <property type="match status" value="1"/>
</dbReference>
<reference evidence="5" key="1">
    <citation type="submission" date="2025-08" db="UniProtKB">
        <authorList>
            <consortium name="RefSeq"/>
        </authorList>
    </citation>
    <scope>IDENTIFICATION</scope>
</reference>
<accession>A0A2Y9DGA4</accession>
<dbReference type="SUPFAM" id="SSF49899">
    <property type="entry name" value="Concanavalin A-like lectins/glucanases"/>
    <property type="match status" value="1"/>
</dbReference>
<evidence type="ECO:0000256" key="1">
    <source>
        <dbReference type="ARBA" id="ARBA00022734"/>
    </source>
</evidence>
<proteinExistence type="predicted"/>
<evidence type="ECO:0000256" key="2">
    <source>
        <dbReference type="RuleBase" id="RU102079"/>
    </source>
</evidence>
<evidence type="ECO:0000313" key="4">
    <source>
        <dbReference type="Proteomes" id="UP000248480"/>
    </source>
</evidence>
<dbReference type="GeneID" id="101344619"/>
<dbReference type="InParanoid" id="A0A2Y9DGA4"/>
<dbReference type="Proteomes" id="UP000248480">
    <property type="component" value="Unplaced"/>
</dbReference>
<dbReference type="CTD" id="3957"/>
<dbReference type="PROSITE" id="PS51304">
    <property type="entry name" value="GALECTIN"/>
    <property type="match status" value="1"/>
</dbReference>
<dbReference type="SMART" id="SM00276">
    <property type="entry name" value="GLECT"/>
    <property type="match status" value="1"/>
</dbReference>
<feature type="domain" description="Galectin" evidence="3">
    <location>
        <begin position="1"/>
        <end position="121"/>
    </location>
</feature>
<dbReference type="STRING" id="127582.A0A2Y9DGA4"/>
<dbReference type="OrthoDB" id="8918229at2759"/>
<gene>
    <name evidence="5" type="primary">LGALS2</name>
</gene>